<protein>
    <submittedName>
        <fullName evidence="3">Uncharacterized protein LOC117233362</fullName>
    </submittedName>
</protein>
<feature type="coiled-coil region" evidence="1">
    <location>
        <begin position="491"/>
        <end position="518"/>
    </location>
</feature>
<dbReference type="Proteomes" id="UP000504631">
    <property type="component" value="Unplaced"/>
</dbReference>
<evidence type="ECO:0000256" key="1">
    <source>
        <dbReference type="SAM" id="Coils"/>
    </source>
</evidence>
<proteinExistence type="predicted"/>
<organism evidence="2 3">
    <name type="scientific">Bombus vosnesenskii</name>
    <dbReference type="NCBI Taxonomy" id="207650"/>
    <lineage>
        <taxon>Eukaryota</taxon>
        <taxon>Metazoa</taxon>
        <taxon>Ecdysozoa</taxon>
        <taxon>Arthropoda</taxon>
        <taxon>Hexapoda</taxon>
        <taxon>Insecta</taxon>
        <taxon>Pterygota</taxon>
        <taxon>Neoptera</taxon>
        <taxon>Endopterygota</taxon>
        <taxon>Hymenoptera</taxon>
        <taxon>Apocrita</taxon>
        <taxon>Aculeata</taxon>
        <taxon>Apoidea</taxon>
        <taxon>Anthophila</taxon>
        <taxon>Apidae</taxon>
        <taxon>Bombus</taxon>
        <taxon>Pyrobombus</taxon>
    </lineage>
</organism>
<dbReference type="AlphaFoldDB" id="A0A6J3K8N2"/>
<evidence type="ECO:0000313" key="3">
    <source>
        <dbReference type="RefSeq" id="XP_033349473.1"/>
    </source>
</evidence>
<accession>A0A6J3K8N2</accession>
<gene>
    <name evidence="3" type="primary">LOC117233362</name>
</gene>
<name>A0A6J3K8N2_9HYME</name>
<reference evidence="3" key="1">
    <citation type="submission" date="2025-08" db="UniProtKB">
        <authorList>
            <consortium name="RefSeq"/>
        </authorList>
    </citation>
    <scope>IDENTIFICATION</scope>
    <source>
        <tissue evidence="3">Muscle</tissue>
    </source>
</reference>
<keyword evidence="1" id="KW-0175">Coiled coil</keyword>
<keyword evidence="2" id="KW-1185">Reference proteome</keyword>
<evidence type="ECO:0000313" key="2">
    <source>
        <dbReference type="Proteomes" id="UP000504631"/>
    </source>
</evidence>
<sequence length="862" mass="98350">MKMINPIAVSRSRCLNLQNKLKCSNHAKDAQRGVPCINIILRSDCKIHSNRYNRLQKESTSLFQPNADSIKTTLQSSNTLQFYLFNKKYNHTAFRTKSCFDMSQSVGTRYERKYDRDNDGLIFNNISQLRYNNNPPFLCHPVRSNEISDNNTFRSNSLKTNLFSQINGTKQLTPLSKDTVRNLGVDDIKANFNASKLVGCPVKFSKKLPTNSFPVRNLASSMKQINGSNGVSKMIKTDLSLNSAQISTVKENSIKLLSLPMNFKSPLENSTNLQLKSPNMLLNSEFMKLGSLVTPITDKPCTELFYTSSPTASDVTRNFMKNNEIESNICINETISACKDKCEEHKPKANCQKDKFDRSTLVTEKFAKFSIPETIDICTNVNCNEINCSMLNAKRDEYEDRFSNIRNINDYECVDKCTSTIDNALDMLQNMLKSVKRFRDKDMKKCNDQNYQFKEVKCKNMDCIYKNEGNKVLLAKINSAEIMRPKCMKMLQEIKKHADTLEEELTTVNKSIRTKKKRNEKLVAEKSNVKQHSDMITQNPEKKNIYIQEPCSRDDIKYFQSPLLRLETNFNSQHVKGPDVILSRIHKKGTYKKDHNKNDNSYKRNNIKSLIYPGDNYSTNVKNAHVQCARSVSFRIFDSSNFRPIATSTPRNIDAPKNKETLCYISTCTQTTSMPEESLQIKQVKKTTSTELNDYSIAQENKTINSVNVNKEISSCCDEKAIIMLFLTKNLSSKCLKTKYKRSEFLNFRSKCLTGTCVICGEKKLIKYGLSRRKKRIPAAFKLMSVTYKSEAVRSNGNYCGYEKCSVNNCKVSDLLNTVYTQSSNLQITTATSVPCISVGNTNNMKNFDEERIARNDGCILS</sequence>
<dbReference type="GeneID" id="117233362"/>
<dbReference type="KEGG" id="bvk:117233362"/>
<dbReference type="RefSeq" id="XP_033349473.1">
    <property type="nucleotide sequence ID" value="XM_033493582.1"/>
</dbReference>